<proteinExistence type="predicted"/>
<evidence type="ECO:0000256" key="1">
    <source>
        <dbReference type="ARBA" id="ARBA00004370"/>
    </source>
</evidence>
<dbReference type="InterPro" id="IPR012936">
    <property type="entry name" value="Erv_C"/>
</dbReference>
<feature type="domain" description="Endoplasmic reticulum vesicle transporter N-terminal" evidence="7">
    <location>
        <begin position="29"/>
        <end position="119"/>
    </location>
</feature>
<dbReference type="OMA" id="ISGERHY"/>
<comment type="subcellular location">
    <subcellularLocation>
        <location evidence="1">Membrane</location>
    </subcellularLocation>
</comment>
<evidence type="ECO:0000259" key="7">
    <source>
        <dbReference type="Pfam" id="PF13850"/>
    </source>
</evidence>
<keyword evidence="4 5" id="KW-0472">Membrane</keyword>
<dbReference type="InterPro" id="IPR039542">
    <property type="entry name" value="Erv_N"/>
</dbReference>
<name>A0A0S4JXT2_BODSA</name>
<evidence type="ECO:0000313" key="9">
    <source>
        <dbReference type="Proteomes" id="UP000051952"/>
    </source>
</evidence>
<dbReference type="Pfam" id="PF13850">
    <property type="entry name" value="ERGIC_N"/>
    <property type="match status" value="1"/>
</dbReference>
<dbReference type="GO" id="GO:0030134">
    <property type="term" value="C:COPII-coated ER to Golgi transport vesicle"/>
    <property type="evidence" value="ECO:0007669"/>
    <property type="project" value="TreeGrafter"/>
</dbReference>
<gene>
    <name evidence="8" type="ORF">BSAL_45815</name>
</gene>
<organism evidence="8 9">
    <name type="scientific">Bodo saltans</name>
    <name type="common">Flagellated protozoan</name>
    <dbReference type="NCBI Taxonomy" id="75058"/>
    <lineage>
        <taxon>Eukaryota</taxon>
        <taxon>Discoba</taxon>
        <taxon>Euglenozoa</taxon>
        <taxon>Kinetoplastea</taxon>
        <taxon>Metakinetoplastina</taxon>
        <taxon>Eubodonida</taxon>
        <taxon>Bodonidae</taxon>
        <taxon>Bodo</taxon>
    </lineage>
</organism>
<evidence type="ECO:0000259" key="6">
    <source>
        <dbReference type="Pfam" id="PF07970"/>
    </source>
</evidence>
<evidence type="ECO:0000256" key="2">
    <source>
        <dbReference type="ARBA" id="ARBA00022692"/>
    </source>
</evidence>
<dbReference type="PANTHER" id="PTHR10984:SF27">
    <property type="match status" value="1"/>
</dbReference>
<dbReference type="Proteomes" id="UP000051952">
    <property type="component" value="Unassembled WGS sequence"/>
</dbReference>
<dbReference type="InterPro" id="IPR045888">
    <property type="entry name" value="Erv"/>
</dbReference>
<dbReference type="VEuPathDB" id="TriTrypDB:BSAL_45815"/>
<keyword evidence="2 5" id="KW-0812">Transmembrane</keyword>
<dbReference type="PANTHER" id="PTHR10984">
    <property type="entry name" value="ENDOPLASMIC RETICULUM-GOLGI INTERMEDIATE COMPARTMENT PROTEIN"/>
    <property type="match status" value="1"/>
</dbReference>
<reference evidence="9" key="1">
    <citation type="submission" date="2015-09" db="EMBL/GenBank/DDBJ databases">
        <authorList>
            <consortium name="Pathogen Informatics"/>
        </authorList>
    </citation>
    <scope>NUCLEOTIDE SEQUENCE [LARGE SCALE GENOMIC DNA]</scope>
    <source>
        <strain evidence="9">Lake Konstanz</strain>
    </source>
</reference>
<evidence type="ECO:0000313" key="8">
    <source>
        <dbReference type="EMBL" id="CUG93948.1"/>
    </source>
</evidence>
<dbReference type="AlphaFoldDB" id="A0A0S4JXT2"/>
<keyword evidence="9" id="KW-1185">Reference proteome</keyword>
<dbReference type="GO" id="GO:0005783">
    <property type="term" value="C:endoplasmic reticulum"/>
    <property type="evidence" value="ECO:0007669"/>
    <property type="project" value="TreeGrafter"/>
</dbReference>
<dbReference type="Pfam" id="PF07970">
    <property type="entry name" value="COPIIcoated_ERV"/>
    <property type="match status" value="1"/>
</dbReference>
<accession>A0A0S4JXT2</accession>
<protein>
    <submittedName>
        <fullName evidence="8">ERGIC protein, putative</fullName>
    </submittedName>
</protein>
<dbReference type="GO" id="GO:0016020">
    <property type="term" value="C:membrane"/>
    <property type="evidence" value="ECO:0007669"/>
    <property type="project" value="UniProtKB-SubCell"/>
</dbReference>
<evidence type="ECO:0000256" key="3">
    <source>
        <dbReference type="ARBA" id="ARBA00022989"/>
    </source>
</evidence>
<feature type="domain" description="Endoplasmic reticulum vesicle transporter C-terminal" evidence="6">
    <location>
        <begin position="199"/>
        <end position="410"/>
    </location>
</feature>
<keyword evidence="3 5" id="KW-1133">Transmembrane helix</keyword>
<feature type="transmembrane region" description="Helical" evidence="5">
    <location>
        <begin position="50"/>
        <end position="73"/>
    </location>
</feature>
<dbReference type="OrthoDB" id="270930at2759"/>
<evidence type="ECO:0000256" key="4">
    <source>
        <dbReference type="ARBA" id="ARBA00023136"/>
    </source>
</evidence>
<dbReference type="EMBL" id="CYKH01002210">
    <property type="protein sequence ID" value="CUG93948.1"/>
    <property type="molecule type" value="Genomic_DNA"/>
</dbReference>
<feature type="transmembrane region" description="Helical" evidence="5">
    <location>
        <begin position="391"/>
        <end position="413"/>
    </location>
</feature>
<evidence type="ECO:0000256" key="5">
    <source>
        <dbReference type="SAM" id="Phobius"/>
    </source>
</evidence>
<sequence>MASLRQRHAGALLHDDSSHTTRPILKSVANVDLFPKPKEEYRRVQTPEGAVVSVVAASLIALLVFWEFGAYVVGRDAHRTELSVDSQNDAVVPFHIDITFPRIPCHELSVDTMDAVGDVATNVDHDLYRSPVDRNGHLVFQGKYRYVPQTNASDGRPQSESKHDPRSPNFCGSCYIEPSRHHQYDKPGGVIDVHLATVHKDTCCNTCESVMKMYDLHRIPRPQPSEVEQCINELSHANPGCNLRGFIHVKKVMGNFHFAPGVSAMGPMGQHIHLYDFEQVLKYNTTHVINKLEIGDPNTRRFSSSGVAHPLTNMKYTVSNGFGHVKYFIHVVPASYTAGRSTQHSFEYSAQVFHREAPLGLGAMIPSVFFVFDFHPMQVNHIFARPPLSHLFVQICGIVGGLFVVLGIVDRLVESAQRWRNTM</sequence>